<keyword evidence="2" id="KW-1185">Reference proteome</keyword>
<proteinExistence type="predicted"/>
<dbReference type="EMBL" id="JAHWGI010000979">
    <property type="protein sequence ID" value="KAK3919621.1"/>
    <property type="molecule type" value="Genomic_DNA"/>
</dbReference>
<dbReference type="GO" id="GO:0016853">
    <property type="term" value="F:isomerase activity"/>
    <property type="evidence" value="ECO:0007669"/>
    <property type="project" value="UniProtKB-KW"/>
</dbReference>
<name>A0AAE1HFE8_9NEOP</name>
<reference evidence="1" key="1">
    <citation type="submission" date="2021-07" db="EMBL/GenBank/DDBJ databases">
        <authorList>
            <person name="Catto M.A."/>
            <person name="Jacobson A."/>
            <person name="Kennedy G."/>
            <person name="Labadie P."/>
            <person name="Hunt B.G."/>
            <person name="Srinivasan R."/>
        </authorList>
    </citation>
    <scope>NUCLEOTIDE SEQUENCE</scope>
    <source>
        <strain evidence="1">PL_HMW_Pooled</strain>
        <tissue evidence="1">Head</tissue>
    </source>
</reference>
<sequence>MSSRLSYKHIKHTSLGAEIGFLIGCGLLDVDVDVLFAAVPLVETDVLEAVLLAVLDTVVRVAEINLFVDSFVCLSIGFDGGIFALNVDFAEVIEEAVAGRGLAATPVTEDGFSFASETVEAGLGLGAAVVRGAFFAGTERAAAVPDGAFEAGAVLALDPMGLVEVAVPAGAVTGLVGGLERGFAAADFGASPLVRGFLSPGIRGWNCELTSSTCWENISSCSCGIESSCLQPPLPTGSKLNASLSNGVDCADIWLWGEISLEASIILSKPEFEYNTASFKGSDDSIADRP</sequence>
<accession>A0AAE1HFE8</accession>
<keyword evidence="1" id="KW-0413">Isomerase</keyword>
<dbReference type="AlphaFoldDB" id="A0AAE1HFE8"/>
<reference evidence="1" key="2">
    <citation type="journal article" date="2023" name="BMC Genomics">
        <title>Pest status, molecular evolution, and epigenetic factors derived from the genome assembly of Frankliniella fusca, a thysanopteran phytovirus vector.</title>
        <authorList>
            <person name="Catto M.A."/>
            <person name="Labadie P.E."/>
            <person name="Jacobson A.L."/>
            <person name="Kennedy G.G."/>
            <person name="Srinivasan R."/>
            <person name="Hunt B.G."/>
        </authorList>
    </citation>
    <scope>NUCLEOTIDE SEQUENCE</scope>
    <source>
        <strain evidence="1">PL_HMW_Pooled</strain>
    </source>
</reference>
<protein>
    <submittedName>
        <fullName evidence="1">1-(5-phosphoribosyl)-5-[(5-phosphoribosylamino)methylideneamino] imidazole-4-carboxamide isomerase</fullName>
    </submittedName>
</protein>
<gene>
    <name evidence="1" type="ORF">KUF71_008748</name>
</gene>
<comment type="caution">
    <text evidence="1">The sequence shown here is derived from an EMBL/GenBank/DDBJ whole genome shotgun (WGS) entry which is preliminary data.</text>
</comment>
<organism evidence="1 2">
    <name type="scientific">Frankliniella fusca</name>
    <dbReference type="NCBI Taxonomy" id="407009"/>
    <lineage>
        <taxon>Eukaryota</taxon>
        <taxon>Metazoa</taxon>
        <taxon>Ecdysozoa</taxon>
        <taxon>Arthropoda</taxon>
        <taxon>Hexapoda</taxon>
        <taxon>Insecta</taxon>
        <taxon>Pterygota</taxon>
        <taxon>Neoptera</taxon>
        <taxon>Paraneoptera</taxon>
        <taxon>Thysanoptera</taxon>
        <taxon>Terebrantia</taxon>
        <taxon>Thripoidea</taxon>
        <taxon>Thripidae</taxon>
        <taxon>Frankliniella</taxon>
    </lineage>
</organism>
<evidence type="ECO:0000313" key="1">
    <source>
        <dbReference type="EMBL" id="KAK3919621.1"/>
    </source>
</evidence>
<evidence type="ECO:0000313" key="2">
    <source>
        <dbReference type="Proteomes" id="UP001219518"/>
    </source>
</evidence>
<dbReference type="Proteomes" id="UP001219518">
    <property type="component" value="Unassembled WGS sequence"/>
</dbReference>